<feature type="compositionally biased region" description="Basic and acidic residues" evidence="6">
    <location>
        <begin position="1534"/>
        <end position="1558"/>
    </location>
</feature>
<keyword evidence="4" id="KW-0969">Cilium</keyword>
<gene>
    <name evidence="8" type="ORF">BLNAU_19622</name>
</gene>
<dbReference type="SUPFAM" id="SSF47576">
    <property type="entry name" value="Calponin-homology domain, CH-domain"/>
    <property type="match status" value="1"/>
</dbReference>
<dbReference type="Pfam" id="PF24529">
    <property type="entry name" value="CFAP47"/>
    <property type="match status" value="1"/>
</dbReference>
<evidence type="ECO:0000256" key="2">
    <source>
        <dbReference type="ARBA" id="ARBA00004496"/>
    </source>
</evidence>
<evidence type="ECO:0000313" key="8">
    <source>
        <dbReference type="EMBL" id="KAK2945450.1"/>
    </source>
</evidence>
<feature type="region of interest" description="Disordered" evidence="6">
    <location>
        <begin position="1523"/>
        <end position="1586"/>
    </location>
</feature>
<dbReference type="InterPro" id="IPR001715">
    <property type="entry name" value="CH_dom"/>
</dbReference>
<feature type="compositionally biased region" description="Polar residues" evidence="6">
    <location>
        <begin position="2539"/>
        <end position="2552"/>
    </location>
</feature>
<dbReference type="Gene3D" id="1.10.418.10">
    <property type="entry name" value="Calponin-like domain"/>
    <property type="match status" value="1"/>
</dbReference>
<protein>
    <submittedName>
        <fullName evidence="8">Cilia- and flagella-associated protein 47</fullName>
    </submittedName>
</protein>
<feature type="region of interest" description="Disordered" evidence="6">
    <location>
        <begin position="1433"/>
        <end position="1458"/>
    </location>
</feature>
<name>A0ABQ9X185_9EUKA</name>
<dbReference type="CDD" id="cd21218">
    <property type="entry name" value="CH_PLS_FIM_rpt2"/>
    <property type="match status" value="1"/>
</dbReference>
<evidence type="ECO:0000313" key="9">
    <source>
        <dbReference type="Proteomes" id="UP001281761"/>
    </source>
</evidence>
<dbReference type="Gene3D" id="2.60.40.10">
    <property type="entry name" value="Immunoglobulins"/>
    <property type="match status" value="7"/>
</dbReference>
<feature type="compositionally biased region" description="Basic and acidic residues" evidence="6">
    <location>
        <begin position="2198"/>
        <end position="2208"/>
    </location>
</feature>
<organism evidence="8 9">
    <name type="scientific">Blattamonas nauphoetae</name>
    <dbReference type="NCBI Taxonomy" id="2049346"/>
    <lineage>
        <taxon>Eukaryota</taxon>
        <taxon>Metamonada</taxon>
        <taxon>Preaxostyla</taxon>
        <taxon>Oxymonadida</taxon>
        <taxon>Blattamonas</taxon>
    </lineage>
</organism>
<evidence type="ECO:0000256" key="1">
    <source>
        <dbReference type="ARBA" id="ARBA00004138"/>
    </source>
</evidence>
<proteinExistence type="predicted"/>
<reference evidence="8 9" key="1">
    <citation type="journal article" date="2022" name="bioRxiv">
        <title>Genomics of Preaxostyla Flagellates Illuminates Evolutionary Transitions and the Path Towards Mitochondrial Loss.</title>
        <authorList>
            <person name="Novak L.V.F."/>
            <person name="Treitli S.C."/>
            <person name="Pyrih J."/>
            <person name="Halakuc P."/>
            <person name="Pipaliya S.V."/>
            <person name="Vacek V."/>
            <person name="Brzon O."/>
            <person name="Soukal P."/>
            <person name="Eme L."/>
            <person name="Dacks J.B."/>
            <person name="Karnkowska A."/>
            <person name="Elias M."/>
            <person name="Hampl V."/>
        </authorList>
    </citation>
    <scope>NUCLEOTIDE SEQUENCE [LARGE SCALE GENOMIC DNA]</scope>
    <source>
        <strain evidence="8">NAU3</strain>
        <tissue evidence="8">Gut</tissue>
    </source>
</reference>
<feature type="region of interest" description="Disordered" evidence="6">
    <location>
        <begin position="3354"/>
        <end position="3377"/>
    </location>
</feature>
<dbReference type="InterPro" id="IPR053879">
    <property type="entry name" value="HYDIN_VesB_CFA65-like_Ig"/>
</dbReference>
<feature type="compositionally biased region" description="Polar residues" evidence="6">
    <location>
        <begin position="2561"/>
        <end position="2580"/>
    </location>
</feature>
<accession>A0ABQ9X185</accession>
<dbReference type="InterPro" id="IPR056343">
    <property type="entry name" value="CFAP47_dom"/>
</dbReference>
<dbReference type="EMBL" id="JARBJD010000260">
    <property type="protein sequence ID" value="KAK2945450.1"/>
    <property type="molecule type" value="Genomic_DNA"/>
</dbReference>
<dbReference type="Pfam" id="PF14874">
    <property type="entry name" value="PapD-like"/>
    <property type="match status" value="1"/>
</dbReference>
<keyword evidence="5" id="KW-0966">Cell projection</keyword>
<dbReference type="InterPro" id="IPR013783">
    <property type="entry name" value="Ig-like_fold"/>
</dbReference>
<evidence type="ECO:0000259" key="7">
    <source>
        <dbReference type="PROSITE" id="PS50021"/>
    </source>
</evidence>
<sequence>MSNVFEITPSEIHFNDIQSGNVYSLSLSIRNISLSPTRIKLGRPQNPVFSVAQYSEQIVIAPGLTFTTTVTFDCTEDKNLEDSIILFSDDISLQATLAESTSHIKIFTHVPEPDIRFDNFIDFREVQVGVPHVRYIRIWNAGSKPGEFLFNMPPDSAIKFTPSQGQLLPLDDEGRLLLSYADSGDAEQAIAQTMKSPSRNVSSTMKTSGYDSPVGKQTVSTKVTASSHKPVSAMRIRVEFFSKKAISFHQTIECSCRSKEQNKIVTVQAVAVQQHLELALAETPHLSAENVNFGTIFYHEQKVMKLILSNHGPSPSSYSVSSQSKNISPIIAAPLQSISEKSTKPQPPSTNDPLQPANKRWRGSNKGGQKSPGKRIALDSPKSPAPEQSPFSGDQINPTTTNPRIREVISERHNKNHFKLNQMMGTLNPNETCEIVCTFAPPTLDNNFGFAHQERLEGEDVNELMQIEVPETGQKITFTILGKVITPSATVDKLDIDFGSCFLNDHLDDIIHITNYNEGLPVPVSFNKVPLFSVTPSSGKLYPKKPLEVLVTYKPTQLGVHETTLKLSLSSGAKVIPIHVRGNTLTPIPASDIVEEMTNPPIAVPSSGDPSETKKMVAAADDPSSNQTLIRRRKAMAKTSLVHTGGVTVSNPSDFQKRTGVTPGTLRSRDDFIQKPNFVDHNARSRSLSNSPINLQQALTQGSSKTANISTRMQVWESMHQQTVSNHKNASLSYLSATSMGNNNAQVNVILQQVEEKQKHKKMYNDFVTASRQERDLKKKAFKTGFVRTANHNAGENILYKTNYDPFNDLNLGLDSDQLDREAPEPLVPRQAEPLFLLNSGQSEVVMKPKLRPQLSDTMKLVKHKYKPNATTTIEQKEVRTPLNPNELSLLSVGTRNIDFGRVTVYSKSARSLNISNDIPANVLATLVINHPELALSSPVSQVIPPGAMAGFDIIFSSDIAQTFTGQIIVQINGSNVFNVALAADVIPISLELPVNEVSLSFSSSNINRCMCETFNITNPGNHPANFHWEMDTTMLVSAAGEDKPLEAIPPGPVIMQGSFIKEGEGIQPSQLIPVPLEQLLAEQVVPEEKDLDAPAQGTPLRLSQSIPKSSKINAADIRTLKCDCFFITPQMGTVPPYGTVPVTVTFDPTSAHVPQTNYSAFCFMHVDGGGDKNLRIFGEVSEGHAEFLEKQIDFGAFAVGSEITKHATLRNTCKSNVCFFVEQTDPSLSVVPLTGTIPIGGQILLAVTINASSSRRIAEKITVSIRGGVQQTVSVVAEALEPNVEIGEPAIDFGGVIVGNSRRRLLTLTNTGSIAAVLYADLTEQPQFKLIKHNIKKESTAAIDTQDMNSAGNTKGSGLGMPEGVRKLTQHEIMQARGTETEENEITPIAPSSIPVGIRRVLQRKMSKAPPEEKKDGRAQSRIRATPIEPPLETLSEIPDTGTYTEESDDDKKRKFPFTTKPSANDVWGKWNGVGAFDSHLKPLQGLVDLVGTNTETILMDAFSQPQLQSEEGKKALKNIQGLFPSHPSAGGGREERRRDEKKKEEKKTDQKTDRNLSRNTSFHTSRNNNDQGGNRKLTLSVEPEEDESLTAYRLDIKPNSILMCEVEYTADIHAYDFTLFFFLSASQSTTTTNALSRQITAKGVPARLSINRRTLDFGARVISTLPKPLHKLSVVLTNMEHNPLNWRLQTDGIAEVLDETIQISPSEGLLGNGQEAEIVFSFFPKEEAEYNLTIPLFLNDETSEYCDITVTALGIRQQLVFEPKELFFQPVPLGFTTRARLLIRNVGYELTDVQCQPSGDPALFPVKVLFLEGQQLTLNKQSIVVDVILTSKKPVSFSNYLLFFDSLANPFRVLVHGVVDNDILTTTAFLFANHRIIRSMQDSFDGVPFLKEDSHALEREQRAAMQALTEGTEIKSEMPSAAESPELSPRFDQQRASYLAPIYTGPFSLPCYPSSLNRVLLRYLNTSFLSSQISVWPESMIEQFGQPLWEVIEEVLGEKIPGRLYAEILQTLSLTGKTQGFISPTSPSRVPLSPTKAGARGFETNRQSLAQSQSPTKLQPRNNPKTTTPIVPEDDHSVDRPIVHPDRLQAILSHYSAILAFIREYGGHVSNLKPEYFLNWNDYARFVADVYVSSRFHYPIPDVNEILFAVQKSQETKETFAIVSNNAWTTLLLQIFKLFVLSKVTLKHFKALPGVVREEKSKEPSPEHPPLMSPSKPGSAGQTLPPPRTPGRMAPVSDLPKSPMGKTPKKDTRQPGGGSGGGINSEQLISQRSLSGIGNSTTYSVPEVLLLKWLSLHFYRSGARKPYCVGNFAADLSDGVVILNVIKVHCPFLQIKIQEQCRSSNDRLKNAASILAAMKQLGMETFVQETDIIHPDPRVMVLLVYSLYQILPYFIPSTKIEIPAASGIETTKTVELSNPTKRTLLYNIRLEGDPGFVLQTPTLTLESGKSGGVTVKVNPRFSSPIKTTLLFIPKIQGGGPIHPISMQLVTKVLNPPPSATYTVNTQLYGCAYCEVKVRNPFPHECVLSTKVTMANDLPSQPTAATTQQNPPHSPMGAGQTASVKSARNPQTTPHTTPRNAPEPARHDVIVLAEGADYCPFRLNSQQLTLTSGGTGTVQVRFQPITVGVQKCRIMFRDEDQGEFTVEIEGVSTIPSPSDSFLILAQADTQSLQEITFPAKNRQLEAIKADNSQLEKALYPLLPTPGNALKYTIETSSPYFTFQKDLQIVLDQGQGLKRAQSGSEIQKNESSGGRIRLPFTFRPKHPGEYNCRIVLRSSIDIRIFDIKGIAQSPGMEATLDLQTIARKTITQEIPISNPTLSEWVMRCTLTSTSATAGTGENCVFKGPAELRIGARSTGYYKLTFSPKKAIDASCDIAIVNTVPSSSSTPSTAADKFAFHIRGVADDPPADGHIEVDTVARQEQKKKVVVPLANAGMVNKYRVVCDLSSCSGEASFTAFPRPTEQGTPTLQSASPNLPVNTHGKVSPKFKKDSKTPPVTTPNLLSYNSATPAITNEYELTILSTHAGVEEGTLMFVTEDEEIVWFTIRINTSAPKVEETVNLRTKVRKPIALDLRLFNPSDTESILFTVKMKGKGLTGPTNFLLEPGDEDLYTLVYAPVFPTPPPLDAGSGAEDYGELGYIVFSNDIAGEFLYELHLTCDDIPTVTIPPLQCELGMCAMVTLNVENPLPIPIQLECYSSLPSVFTLTPLTPQHQRTLQTCEQQAIEATDNTVNPTLYTARVDALNLTGLSSKLVVQSGQSIAFICRYSPSQIDVVEDALVKVVSRDGGEWKWNVSAKGLTPTVLPPVDVIAQVQESTSRILSFTNPFSYPLLATLSLSAANTIPDFLQPSTVVSPSLSSPNSQPLSTSNTPSQPSPVRMDQEMFATAIKGNKQAGFFQILLKSVKNINIEPRSTLQVPVLFSPQHLLTTSCTLVVISYANPSNPLSEDSAFTEDNPLIWTQPVVGTSEMFFPQLPATYANRMDDHSKEGTMSDLSKTAGGTKDGQTKKGYVTLAISGQTGDEITKSFLLPLTGLNVTFKGMMSYVQRCAITHACDIPEHFIRYFNDMETIKRSNSFEDEQALAEFKEQESGSITEKDWKAFYELLSNILTISLDSADEHLLEEISIVSDISPPDDLALLSTTPLLPVTIRFRPLVFCARTRVNLLVKRKGSVGGGMWRFSVWTSASNAPDSIAGDITLTSLVNQRSETQLEIVSEAHKSQPFHCLFRSGASPEFMLTPRDGTFDANGKATITLVFAPIRYGGTRKCVVAVSTPSKQWLYVVKGELPPYNPPSGQSKVSTYRG</sequence>
<evidence type="ECO:0000256" key="3">
    <source>
        <dbReference type="ARBA" id="ARBA00022490"/>
    </source>
</evidence>
<keyword evidence="9" id="KW-1185">Reference proteome</keyword>
<dbReference type="Pfam" id="PF00307">
    <property type="entry name" value="CH"/>
    <property type="match status" value="1"/>
</dbReference>
<feature type="domain" description="Calponin-homology (CH)" evidence="7">
    <location>
        <begin position="2286"/>
        <end position="2394"/>
    </location>
</feature>
<evidence type="ECO:0000256" key="6">
    <source>
        <dbReference type="SAM" id="MobiDB-lite"/>
    </source>
</evidence>
<feature type="compositionally biased region" description="Polar residues" evidence="6">
    <location>
        <begin position="389"/>
        <end position="402"/>
    </location>
</feature>
<dbReference type="InterPro" id="IPR036872">
    <property type="entry name" value="CH_dom_sf"/>
</dbReference>
<feature type="compositionally biased region" description="Polar residues" evidence="6">
    <location>
        <begin position="2964"/>
        <end position="2979"/>
    </location>
</feature>
<dbReference type="PANTHER" id="PTHR45912:SF3">
    <property type="entry name" value="CILIA- AND FLAGELLA-ASSOCIATED PROTEIN 47"/>
    <property type="match status" value="1"/>
</dbReference>
<dbReference type="Proteomes" id="UP001281761">
    <property type="component" value="Unassembled WGS sequence"/>
</dbReference>
<keyword evidence="8" id="KW-0282">Flagellum</keyword>
<feature type="region of interest" description="Disordered" evidence="6">
    <location>
        <begin position="2049"/>
        <end position="2080"/>
    </location>
</feature>
<keyword evidence="3" id="KW-0963">Cytoplasm</keyword>
<evidence type="ECO:0000256" key="4">
    <source>
        <dbReference type="ARBA" id="ARBA00023069"/>
    </source>
</evidence>
<dbReference type="PROSITE" id="PS50021">
    <property type="entry name" value="CH"/>
    <property type="match status" value="1"/>
</dbReference>
<dbReference type="Pfam" id="PF22544">
    <property type="entry name" value="HYDIN_VesB_CFA65-like_Ig"/>
    <property type="match status" value="1"/>
</dbReference>
<comment type="caution">
    <text evidence="8">The sequence shown here is derived from an EMBL/GenBank/DDBJ whole genome shotgun (WGS) entry which is preliminary data.</text>
</comment>
<feature type="region of interest" description="Disordered" evidence="6">
    <location>
        <begin position="645"/>
        <end position="669"/>
    </location>
</feature>
<comment type="subcellular location">
    <subcellularLocation>
        <location evidence="1">Cell projection</location>
        <location evidence="1">Cilium</location>
    </subcellularLocation>
    <subcellularLocation>
        <location evidence="2">Cytoplasm</location>
    </subcellularLocation>
</comment>
<feature type="region of interest" description="Disordered" evidence="6">
    <location>
        <begin position="195"/>
        <end position="223"/>
    </location>
</feature>
<dbReference type="PANTHER" id="PTHR45912">
    <property type="entry name" value="CILIA- AND FLAGELLA-ASSOCIATED PROTEIN 47"/>
    <property type="match status" value="1"/>
</dbReference>
<feature type="region of interest" description="Disordered" evidence="6">
    <location>
        <begin position="604"/>
        <end position="626"/>
    </location>
</feature>
<feature type="compositionally biased region" description="Polar residues" evidence="6">
    <location>
        <begin position="1559"/>
        <end position="1574"/>
    </location>
</feature>
<feature type="region of interest" description="Disordered" evidence="6">
    <location>
        <begin position="2539"/>
        <end position="2586"/>
    </location>
</feature>
<evidence type="ECO:0000256" key="5">
    <source>
        <dbReference type="ARBA" id="ARBA00023273"/>
    </source>
</evidence>
<feature type="region of interest" description="Disordered" evidence="6">
    <location>
        <begin position="2961"/>
        <end position="3003"/>
    </location>
</feature>
<feature type="region of interest" description="Disordered" evidence="6">
    <location>
        <begin position="2198"/>
        <end position="2267"/>
    </location>
</feature>
<feature type="compositionally biased region" description="Polar residues" evidence="6">
    <location>
        <begin position="2049"/>
        <end position="2071"/>
    </location>
</feature>
<feature type="region of interest" description="Disordered" evidence="6">
    <location>
        <begin position="338"/>
        <end position="402"/>
    </location>
</feature>